<comment type="caution">
    <text evidence="2">The sequence shown here is derived from an EMBL/GenBank/DDBJ whole genome shotgun (WGS) entry which is preliminary data.</text>
</comment>
<protein>
    <recommendedName>
        <fullName evidence="4">LGFP repeat-containing protein</fullName>
    </recommendedName>
</protein>
<feature type="compositionally biased region" description="Basic and acidic residues" evidence="1">
    <location>
        <begin position="47"/>
        <end position="57"/>
    </location>
</feature>
<keyword evidence="3" id="KW-1185">Reference proteome</keyword>
<name>A0ABW7T9K9_9ACTN</name>
<dbReference type="InterPro" id="IPR013207">
    <property type="entry name" value="LGFP"/>
</dbReference>
<sequence length="321" mass="36327">MLFGGFALQASPASADERDCEQLVQGAIREKYQSLGGKDSPLGCPTTEERTTPDGRGRFNHFQGGSIYWTPTTGAHPVWGLIRDKWAASGWEKGKLGYPLTDELTNPDNQGKRQQFEGGTYYWHPTVSRGVHAVLGRIGQLWSEYGWEDGSFGYPASDEMGALNSVEVRQLFSRGYMLSWNPGDGKVCVSECTSYMNMVRSTPWVEYTKVYKFENSDKKLIEIRPTAAGYKEPRYAGDGAFQKLWDQVWSLAPYPKGLEAQDKIDSIGKQMWCHALWAFNIPIKGRLGGDTWDLESWRPDIPWSRITSPTEVWKHKCNWDS</sequence>
<dbReference type="EMBL" id="JBIRRB010000011">
    <property type="protein sequence ID" value="MFI0914205.1"/>
    <property type="molecule type" value="Genomic_DNA"/>
</dbReference>
<gene>
    <name evidence="2" type="ORF">ACH4TF_27685</name>
</gene>
<evidence type="ECO:0000313" key="2">
    <source>
        <dbReference type="EMBL" id="MFI0914205.1"/>
    </source>
</evidence>
<evidence type="ECO:0000313" key="3">
    <source>
        <dbReference type="Proteomes" id="UP001611162"/>
    </source>
</evidence>
<evidence type="ECO:0000256" key="1">
    <source>
        <dbReference type="SAM" id="MobiDB-lite"/>
    </source>
</evidence>
<feature type="region of interest" description="Disordered" evidence="1">
    <location>
        <begin position="35"/>
        <end position="57"/>
    </location>
</feature>
<evidence type="ECO:0008006" key="4">
    <source>
        <dbReference type="Google" id="ProtNLM"/>
    </source>
</evidence>
<proteinExistence type="predicted"/>
<dbReference type="RefSeq" id="WP_397614221.1">
    <property type="nucleotide sequence ID" value="NZ_JBIRRB010000011.1"/>
</dbReference>
<dbReference type="Proteomes" id="UP001611162">
    <property type="component" value="Unassembled WGS sequence"/>
</dbReference>
<accession>A0ABW7T9K9</accession>
<organism evidence="2 3">
    <name type="scientific">Streptomyces abikoensis</name>
    <dbReference type="NCBI Taxonomy" id="97398"/>
    <lineage>
        <taxon>Bacteria</taxon>
        <taxon>Bacillati</taxon>
        <taxon>Actinomycetota</taxon>
        <taxon>Actinomycetes</taxon>
        <taxon>Kitasatosporales</taxon>
        <taxon>Streptomycetaceae</taxon>
        <taxon>Streptomyces</taxon>
    </lineage>
</organism>
<dbReference type="Pfam" id="PF08310">
    <property type="entry name" value="LGFP"/>
    <property type="match status" value="2"/>
</dbReference>
<reference evidence="2 3" key="1">
    <citation type="submission" date="2024-10" db="EMBL/GenBank/DDBJ databases">
        <title>The Natural Products Discovery Center: Release of the First 8490 Sequenced Strains for Exploring Actinobacteria Biosynthetic Diversity.</title>
        <authorList>
            <person name="Kalkreuter E."/>
            <person name="Kautsar S.A."/>
            <person name="Yang D."/>
            <person name="Bader C.D."/>
            <person name="Teijaro C.N."/>
            <person name="Fluegel L."/>
            <person name="Davis C.M."/>
            <person name="Simpson J.R."/>
            <person name="Lauterbach L."/>
            <person name="Steele A.D."/>
            <person name="Gui C."/>
            <person name="Meng S."/>
            <person name="Li G."/>
            <person name="Viehrig K."/>
            <person name="Ye F."/>
            <person name="Su P."/>
            <person name="Kiefer A.F."/>
            <person name="Nichols A."/>
            <person name="Cepeda A.J."/>
            <person name="Yan W."/>
            <person name="Fan B."/>
            <person name="Jiang Y."/>
            <person name="Adhikari A."/>
            <person name="Zheng C.-J."/>
            <person name="Schuster L."/>
            <person name="Cowan T.M."/>
            <person name="Smanski M.J."/>
            <person name="Chevrette M.G."/>
            <person name="De Carvalho L.P.S."/>
            <person name="Shen B."/>
        </authorList>
    </citation>
    <scope>NUCLEOTIDE SEQUENCE [LARGE SCALE GENOMIC DNA]</scope>
    <source>
        <strain evidence="2 3">NPDC020979</strain>
    </source>
</reference>